<dbReference type="Gene3D" id="3.90.1200.10">
    <property type="match status" value="1"/>
</dbReference>
<evidence type="ECO:0000313" key="2">
    <source>
        <dbReference type="EMBL" id="AIQ56046.1"/>
    </source>
</evidence>
<accession>A0A089L3J0</accession>
<gene>
    <name evidence="2" type="ORF">PBOR_03020</name>
</gene>
<dbReference type="RefSeq" id="WP_042210372.1">
    <property type="nucleotide sequence ID" value="NZ_CP009285.1"/>
</dbReference>
<dbReference type="InterPro" id="IPR002575">
    <property type="entry name" value="Aminoglycoside_PTrfase"/>
</dbReference>
<dbReference type="Proteomes" id="UP000029518">
    <property type="component" value="Chromosome"/>
</dbReference>
<dbReference type="SUPFAM" id="SSF56112">
    <property type="entry name" value="Protein kinase-like (PK-like)"/>
    <property type="match status" value="1"/>
</dbReference>
<dbReference type="PANTHER" id="PTHR21310">
    <property type="entry name" value="AMINOGLYCOSIDE PHOSPHOTRANSFERASE-RELATED-RELATED"/>
    <property type="match status" value="1"/>
</dbReference>
<dbReference type="OrthoDB" id="9800774at2"/>
<organism evidence="2 3">
    <name type="scientific">Paenibacillus borealis</name>
    <dbReference type="NCBI Taxonomy" id="160799"/>
    <lineage>
        <taxon>Bacteria</taxon>
        <taxon>Bacillati</taxon>
        <taxon>Bacillota</taxon>
        <taxon>Bacilli</taxon>
        <taxon>Bacillales</taxon>
        <taxon>Paenibacillaceae</taxon>
        <taxon>Paenibacillus</taxon>
    </lineage>
</organism>
<name>A0A089L3J0_PAEBO</name>
<dbReference type="Pfam" id="PF01636">
    <property type="entry name" value="APH"/>
    <property type="match status" value="1"/>
</dbReference>
<reference evidence="2" key="1">
    <citation type="submission" date="2014-08" db="EMBL/GenBank/DDBJ databases">
        <title>Comparative genomics of the Paenibacillus odorifer group.</title>
        <authorList>
            <person name="den Bakker H.C."/>
            <person name="Tsai Y.-C.Y.-C."/>
            <person name="Martin N."/>
            <person name="Korlach J."/>
            <person name="Wiedmann M."/>
        </authorList>
    </citation>
    <scope>NUCLEOTIDE SEQUENCE [LARGE SCALE GENOMIC DNA]</scope>
    <source>
        <strain evidence="2">DSM 13188</strain>
    </source>
</reference>
<feature type="domain" description="Aminoglycoside phosphotransferase" evidence="1">
    <location>
        <begin position="10"/>
        <end position="190"/>
    </location>
</feature>
<dbReference type="InterPro" id="IPR011009">
    <property type="entry name" value="Kinase-like_dom_sf"/>
</dbReference>
<protein>
    <recommendedName>
        <fullName evidence="1">Aminoglycoside phosphotransferase domain-containing protein</fullName>
    </recommendedName>
</protein>
<dbReference type="EMBL" id="CP009285">
    <property type="protein sequence ID" value="AIQ56046.1"/>
    <property type="molecule type" value="Genomic_DNA"/>
</dbReference>
<keyword evidence="3" id="KW-1185">Reference proteome</keyword>
<dbReference type="AlphaFoldDB" id="A0A089L3J0"/>
<evidence type="ECO:0000313" key="3">
    <source>
        <dbReference type="Proteomes" id="UP000029518"/>
    </source>
</evidence>
<proteinExistence type="predicted"/>
<dbReference type="KEGG" id="pbd:PBOR_03020"/>
<sequence>MLGKVIGKGRTAEVMEYGDGRILKLYLDEIPEHHVDWEYQISTYVYEQGVHTPQPYELVAEEGRKGIVFQQIHGPSLLKLMGTRPWLISSYARQMAALQYSLHQLAGTGEAGEQKKRLKHNVIAAPMLNMEEKAPILALLELLPDGDKLCHGDFHPDNVLMDGKLWVIDWMTAVSGDPAADAARSVVMFSIGAMPKHASLFTKMFLGFARKRMTSQYTREYMRLSGVSRADIEAWILPVAAARLVEWLPVPEKEQLVREIRKRLKSLPPAR</sequence>
<dbReference type="HOGENOM" id="CLU_083624_1_0_9"/>
<dbReference type="InterPro" id="IPR051678">
    <property type="entry name" value="AGP_Transferase"/>
</dbReference>
<evidence type="ECO:0000259" key="1">
    <source>
        <dbReference type="Pfam" id="PF01636"/>
    </source>
</evidence>
<dbReference type="PANTHER" id="PTHR21310:SF40">
    <property type="entry name" value="AMINOGLYCOSIDE PHOSPHOTRANSFERASE DOMAIN-CONTAINING PROTEIN-RELATED"/>
    <property type="match status" value="1"/>
</dbReference>